<dbReference type="AlphaFoldDB" id="A0ABD3GN84"/>
<proteinExistence type="predicted"/>
<accession>A0ABD3GN84</accession>
<dbReference type="Proteomes" id="UP001633002">
    <property type="component" value="Unassembled WGS sequence"/>
</dbReference>
<gene>
    <name evidence="3" type="ORF">R1sor_023641</name>
</gene>
<dbReference type="PANTHER" id="PTHR47052:SF3">
    <property type="entry name" value="INGRESSION PROTEIN 1"/>
    <property type="match status" value="1"/>
</dbReference>
<sequence>MGAYLSTCVYFSATRSALTSEEKPPVQRTVTLKSVEADEDYAARKKDKLFGRGVLHIQVFKARNIKGDEFVGLGKADPYVVVKLGSVGNRKPLKSETHQDGASNPVWNYEFKFPLQNGGTPAHNILDIKVYNENADTKCCRTDNCIGSLRMENLAEWVMSHEHNITEPQWYPLVYKYSRGGQDQAEGKGEILVKFYFQEVDEGVFAKGFHTVPSCCLIPGRTAVGVDDDDHEYTTAGGKIQRSNTLFAVAGAALGVLDTASVFVPLLILL</sequence>
<dbReference type="Pfam" id="PF00168">
    <property type="entry name" value="C2"/>
    <property type="match status" value="1"/>
</dbReference>
<reference evidence="3 4" key="1">
    <citation type="submission" date="2024-09" db="EMBL/GenBank/DDBJ databases">
        <title>Chromosome-scale assembly of Riccia sorocarpa.</title>
        <authorList>
            <person name="Paukszto L."/>
        </authorList>
    </citation>
    <scope>NUCLEOTIDE SEQUENCE [LARGE SCALE GENOMIC DNA]</scope>
    <source>
        <strain evidence="3">LP-2024</strain>
        <tissue evidence="3">Aerial parts of the thallus</tissue>
    </source>
</reference>
<evidence type="ECO:0000256" key="1">
    <source>
        <dbReference type="SAM" id="Phobius"/>
    </source>
</evidence>
<feature type="domain" description="C2" evidence="2">
    <location>
        <begin position="36"/>
        <end position="171"/>
    </location>
</feature>
<protein>
    <recommendedName>
        <fullName evidence="2">C2 domain-containing protein</fullName>
    </recommendedName>
</protein>
<dbReference type="SMART" id="SM00239">
    <property type="entry name" value="C2"/>
    <property type="match status" value="1"/>
</dbReference>
<keyword evidence="1" id="KW-0812">Transmembrane</keyword>
<dbReference type="InterPro" id="IPR052981">
    <property type="entry name" value="Ingression_C2_domain"/>
</dbReference>
<keyword evidence="4" id="KW-1185">Reference proteome</keyword>
<name>A0ABD3GN84_9MARC</name>
<keyword evidence="1" id="KW-0472">Membrane</keyword>
<dbReference type="EMBL" id="JBJQOH010000007">
    <property type="protein sequence ID" value="KAL3680685.1"/>
    <property type="molecule type" value="Genomic_DNA"/>
</dbReference>
<dbReference type="PANTHER" id="PTHR47052">
    <property type="entry name" value="CONSERVED SERINE PROLINE-RICH PROTEIN (AFU_ORTHOLOGUE AFUA_2G01790)"/>
    <property type="match status" value="1"/>
</dbReference>
<organism evidence="3 4">
    <name type="scientific">Riccia sorocarpa</name>
    <dbReference type="NCBI Taxonomy" id="122646"/>
    <lineage>
        <taxon>Eukaryota</taxon>
        <taxon>Viridiplantae</taxon>
        <taxon>Streptophyta</taxon>
        <taxon>Embryophyta</taxon>
        <taxon>Marchantiophyta</taxon>
        <taxon>Marchantiopsida</taxon>
        <taxon>Marchantiidae</taxon>
        <taxon>Marchantiales</taxon>
        <taxon>Ricciaceae</taxon>
        <taxon>Riccia</taxon>
    </lineage>
</organism>
<dbReference type="SUPFAM" id="SSF49562">
    <property type="entry name" value="C2 domain (Calcium/lipid-binding domain, CaLB)"/>
    <property type="match status" value="1"/>
</dbReference>
<evidence type="ECO:0000259" key="2">
    <source>
        <dbReference type="PROSITE" id="PS50004"/>
    </source>
</evidence>
<comment type="caution">
    <text evidence="3">The sequence shown here is derived from an EMBL/GenBank/DDBJ whole genome shotgun (WGS) entry which is preliminary data.</text>
</comment>
<evidence type="ECO:0000313" key="4">
    <source>
        <dbReference type="Proteomes" id="UP001633002"/>
    </source>
</evidence>
<feature type="transmembrane region" description="Helical" evidence="1">
    <location>
        <begin position="246"/>
        <end position="269"/>
    </location>
</feature>
<dbReference type="Gene3D" id="2.60.40.150">
    <property type="entry name" value="C2 domain"/>
    <property type="match status" value="1"/>
</dbReference>
<dbReference type="InterPro" id="IPR035892">
    <property type="entry name" value="C2_domain_sf"/>
</dbReference>
<dbReference type="InterPro" id="IPR000008">
    <property type="entry name" value="C2_dom"/>
</dbReference>
<evidence type="ECO:0000313" key="3">
    <source>
        <dbReference type="EMBL" id="KAL3680685.1"/>
    </source>
</evidence>
<dbReference type="PROSITE" id="PS50004">
    <property type="entry name" value="C2"/>
    <property type="match status" value="1"/>
</dbReference>
<keyword evidence="1" id="KW-1133">Transmembrane helix</keyword>
<dbReference type="CDD" id="cd00030">
    <property type="entry name" value="C2"/>
    <property type="match status" value="1"/>
</dbReference>